<organism evidence="1">
    <name type="scientific">marine sediment metagenome</name>
    <dbReference type="NCBI Taxonomy" id="412755"/>
    <lineage>
        <taxon>unclassified sequences</taxon>
        <taxon>metagenomes</taxon>
        <taxon>ecological metagenomes</taxon>
    </lineage>
</organism>
<reference evidence="1" key="1">
    <citation type="journal article" date="2015" name="Nature">
        <title>Complex archaea that bridge the gap between prokaryotes and eukaryotes.</title>
        <authorList>
            <person name="Spang A."/>
            <person name="Saw J.H."/>
            <person name="Jorgensen S.L."/>
            <person name="Zaremba-Niedzwiedzka K."/>
            <person name="Martijn J."/>
            <person name="Lind A.E."/>
            <person name="van Eijk R."/>
            <person name="Schleper C."/>
            <person name="Guy L."/>
            <person name="Ettema T.J."/>
        </authorList>
    </citation>
    <scope>NUCLEOTIDE SEQUENCE</scope>
</reference>
<gene>
    <name evidence="1" type="ORF">LCGC14_2654370</name>
</gene>
<comment type="caution">
    <text evidence="1">The sequence shown here is derived from an EMBL/GenBank/DDBJ whole genome shotgun (WGS) entry which is preliminary data.</text>
</comment>
<dbReference type="EMBL" id="LAZR01046120">
    <property type="protein sequence ID" value="KKK97279.1"/>
    <property type="molecule type" value="Genomic_DNA"/>
</dbReference>
<proteinExistence type="predicted"/>
<sequence length="92" mass="11057">DFDIEYSDMQVPENIFWINAIYIRADKIEIQKWYLKHDVMADGMEGDMFGFEKRTIHRIKYEGVKEYGRVLDLAFGENDEQDIIRLDDNYGR</sequence>
<evidence type="ECO:0000313" key="1">
    <source>
        <dbReference type="EMBL" id="KKK97279.1"/>
    </source>
</evidence>
<name>A0A0F9C490_9ZZZZ</name>
<dbReference type="AlphaFoldDB" id="A0A0F9C490"/>
<accession>A0A0F9C490</accession>
<feature type="non-terminal residue" evidence="1">
    <location>
        <position position="1"/>
    </location>
</feature>
<protein>
    <submittedName>
        <fullName evidence="1">Uncharacterized protein</fullName>
    </submittedName>
</protein>